<comment type="caution">
    <text evidence="4">The sequence shown here is derived from an EMBL/GenBank/DDBJ whole genome shotgun (WGS) entry which is preliminary data.</text>
</comment>
<feature type="signal peptide" evidence="2">
    <location>
        <begin position="1"/>
        <end position="21"/>
    </location>
</feature>
<protein>
    <submittedName>
        <fullName evidence="4">Right-handed parallel beta-helix repeat-containing protein</fullName>
    </submittedName>
</protein>
<dbReference type="InterPro" id="IPR039448">
    <property type="entry name" value="Beta_helix"/>
</dbReference>
<reference evidence="4 5" key="1">
    <citation type="submission" date="2024-09" db="EMBL/GenBank/DDBJ databases">
        <authorList>
            <person name="Sun Q."/>
            <person name="Mori K."/>
        </authorList>
    </citation>
    <scope>NUCLEOTIDE SEQUENCE [LARGE SCALE GENOMIC DNA]</scope>
    <source>
        <strain evidence="4 5">ATCC 51272</strain>
    </source>
</reference>
<name>A0ABV5ZLM8_9BACT</name>
<feature type="compositionally biased region" description="Basic and acidic residues" evidence="1">
    <location>
        <begin position="457"/>
        <end position="468"/>
    </location>
</feature>
<accession>A0ABV5ZLM8</accession>
<dbReference type="RefSeq" id="WP_027952279.1">
    <property type="nucleotide sequence ID" value="NZ_JADU01000016.1"/>
</dbReference>
<dbReference type="Pfam" id="PF13229">
    <property type="entry name" value="Beta_helix"/>
    <property type="match status" value="1"/>
</dbReference>
<evidence type="ECO:0000313" key="4">
    <source>
        <dbReference type="EMBL" id="MFB9897588.1"/>
    </source>
</evidence>
<dbReference type="Proteomes" id="UP001589688">
    <property type="component" value="Unassembled WGS sequence"/>
</dbReference>
<dbReference type="Gene3D" id="2.160.20.10">
    <property type="entry name" value="Single-stranded right-handed beta-helix, Pectin lyase-like"/>
    <property type="match status" value="1"/>
</dbReference>
<dbReference type="EMBL" id="JBHLZF010000002">
    <property type="protein sequence ID" value="MFB9897588.1"/>
    <property type="molecule type" value="Genomic_DNA"/>
</dbReference>
<feature type="chain" id="PRO_5046555264" evidence="2">
    <location>
        <begin position="22"/>
        <end position="480"/>
    </location>
</feature>
<evidence type="ECO:0000256" key="2">
    <source>
        <dbReference type="SAM" id="SignalP"/>
    </source>
</evidence>
<sequence>MKSILAIPMVFAAISLASSCADDDTFSTSSSHILTFSTDTVMMDTVFSNVPSAAKSFWVYNKSGDGLRAIRVRLENGSRSGYRVNVDGEYLGAATDYSISDIEVRNKDSIRVFVELTSPSNHAVSPQQSLDNLVFTLESGVEQKVQLNAWSWDATLLRNVHITKDSTLNSSTRPVVIYGGIQIDSAATLTLAAGTTLYFHGDAGLDVRGCLKSEGTASQPVTLKGDRLDRMFDYLPYDFVPGQWKGIHFYPSSYNNSLAYTDIHGTYDGILIDSSAVDKPKLSLANSTIHNCQGYGLRAINSQLTIENTQISNTLNDCMRIDGGSVMMTQCTLAQFYPFDSNRGAAFRFTSQHPLVNLSIQNSLITGYADDVLMAHLQDTTRVANYAFSDCIIRTPRIVTKDSLHFTRVVYEDIKDTTTCGVKHFKRIDTKLLRYDFHLDSVSSAIDKANPATTLPIDHDGDERDTRPDIGAYEYRPNKT</sequence>
<dbReference type="PROSITE" id="PS51257">
    <property type="entry name" value="PROKAR_LIPOPROTEIN"/>
    <property type="match status" value="1"/>
</dbReference>
<organism evidence="4 5">
    <name type="scientific">Hallella seregens ATCC 51272</name>
    <dbReference type="NCBI Taxonomy" id="1336250"/>
    <lineage>
        <taxon>Bacteria</taxon>
        <taxon>Pseudomonadati</taxon>
        <taxon>Bacteroidota</taxon>
        <taxon>Bacteroidia</taxon>
        <taxon>Bacteroidales</taxon>
        <taxon>Prevotellaceae</taxon>
        <taxon>Hallella</taxon>
    </lineage>
</organism>
<dbReference type="InterPro" id="IPR011050">
    <property type="entry name" value="Pectin_lyase_fold/virulence"/>
</dbReference>
<feature type="region of interest" description="Disordered" evidence="1">
    <location>
        <begin position="453"/>
        <end position="480"/>
    </location>
</feature>
<gene>
    <name evidence="4" type="ORF">ACFFK8_07210</name>
</gene>
<proteinExistence type="predicted"/>
<dbReference type="InterPro" id="IPR059226">
    <property type="entry name" value="Choice_anch_Q_dom"/>
</dbReference>
<dbReference type="InterPro" id="IPR012334">
    <property type="entry name" value="Pectin_lyas_fold"/>
</dbReference>
<dbReference type="NCBIfam" id="NF041518">
    <property type="entry name" value="choice_anch_Q"/>
    <property type="match status" value="1"/>
</dbReference>
<keyword evidence="2" id="KW-0732">Signal</keyword>
<feature type="domain" description="Right handed beta helix" evidence="3">
    <location>
        <begin position="269"/>
        <end position="390"/>
    </location>
</feature>
<evidence type="ECO:0000259" key="3">
    <source>
        <dbReference type="Pfam" id="PF13229"/>
    </source>
</evidence>
<keyword evidence="5" id="KW-1185">Reference proteome</keyword>
<evidence type="ECO:0000256" key="1">
    <source>
        <dbReference type="SAM" id="MobiDB-lite"/>
    </source>
</evidence>
<dbReference type="SUPFAM" id="SSF51126">
    <property type="entry name" value="Pectin lyase-like"/>
    <property type="match status" value="1"/>
</dbReference>
<evidence type="ECO:0000313" key="5">
    <source>
        <dbReference type="Proteomes" id="UP001589688"/>
    </source>
</evidence>